<accession>A0A812J465</accession>
<dbReference type="Gene3D" id="1.20.1250.20">
    <property type="entry name" value="MFS general substrate transporter like domains"/>
    <property type="match status" value="1"/>
</dbReference>
<keyword evidence="10" id="KW-1185">Reference proteome</keyword>
<feature type="transmembrane region" description="Helical" evidence="8">
    <location>
        <begin position="396"/>
        <end position="419"/>
    </location>
</feature>
<evidence type="ECO:0000256" key="3">
    <source>
        <dbReference type="ARBA" id="ARBA00022692"/>
    </source>
</evidence>
<reference evidence="9" key="1">
    <citation type="submission" date="2021-02" db="EMBL/GenBank/DDBJ databases">
        <authorList>
            <person name="Dougan E. K."/>
            <person name="Rhodes N."/>
            <person name="Thang M."/>
            <person name="Chan C."/>
        </authorList>
    </citation>
    <scope>NUCLEOTIDE SEQUENCE</scope>
</reference>
<dbReference type="Gene3D" id="3.40.50.1110">
    <property type="entry name" value="SGNH hydrolase"/>
    <property type="match status" value="1"/>
</dbReference>
<organism evidence="9 10">
    <name type="scientific">Symbiodinium natans</name>
    <dbReference type="NCBI Taxonomy" id="878477"/>
    <lineage>
        <taxon>Eukaryota</taxon>
        <taxon>Sar</taxon>
        <taxon>Alveolata</taxon>
        <taxon>Dinophyceae</taxon>
        <taxon>Suessiales</taxon>
        <taxon>Symbiodiniaceae</taxon>
        <taxon>Symbiodinium</taxon>
    </lineage>
</organism>
<keyword evidence="3 8" id="KW-0812">Transmembrane</keyword>
<dbReference type="InterPro" id="IPR012340">
    <property type="entry name" value="NA-bd_OB-fold"/>
</dbReference>
<dbReference type="AlphaFoldDB" id="A0A812J465"/>
<evidence type="ECO:0000256" key="2">
    <source>
        <dbReference type="ARBA" id="ARBA00022448"/>
    </source>
</evidence>
<dbReference type="GO" id="GO:0022857">
    <property type="term" value="F:transmembrane transporter activity"/>
    <property type="evidence" value="ECO:0007669"/>
    <property type="project" value="InterPro"/>
</dbReference>
<feature type="transmembrane region" description="Helical" evidence="8">
    <location>
        <begin position="431"/>
        <end position="448"/>
    </location>
</feature>
<name>A0A812J465_9DINO</name>
<dbReference type="Pfam" id="PF07690">
    <property type="entry name" value="MFS_1"/>
    <property type="match status" value="1"/>
</dbReference>
<keyword evidence="4 8" id="KW-1133">Transmembrane helix</keyword>
<protein>
    <recommendedName>
        <fullName evidence="11">Major facilitator superfamily (MFS) profile domain-containing protein</fullName>
    </recommendedName>
</protein>
<evidence type="ECO:0000256" key="6">
    <source>
        <dbReference type="ARBA" id="ARBA00024338"/>
    </source>
</evidence>
<keyword evidence="2" id="KW-0813">Transport</keyword>
<dbReference type="PANTHER" id="PTHR23505:SF52">
    <property type="entry name" value="MAJOR FACILITATOR SUPERFAMILY PROTEIN"/>
    <property type="match status" value="1"/>
</dbReference>
<dbReference type="PANTHER" id="PTHR23505">
    <property type="entry name" value="SPINSTER"/>
    <property type="match status" value="1"/>
</dbReference>
<dbReference type="InterPro" id="IPR036514">
    <property type="entry name" value="SGNH_hydro_sf"/>
</dbReference>
<feature type="transmembrane region" description="Helical" evidence="8">
    <location>
        <begin position="271"/>
        <end position="295"/>
    </location>
</feature>
<evidence type="ECO:0000313" key="9">
    <source>
        <dbReference type="EMBL" id="CAE7196319.1"/>
    </source>
</evidence>
<evidence type="ECO:0000256" key="5">
    <source>
        <dbReference type="ARBA" id="ARBA00023136"/>
    </source>
</evidence>
<dbReference type="InterPro" id="IPR011701">
    <property type="entry name" value="MFS"/>
</dbReference>
<evidence type="ECO:0000256" key="8">
    <source>
        <dbReference type="SAM" id="Phobius"/>
    </source>
</evidence>
<dbReference type="GO" id="GO:0016020">
    <property type="term" value="C:membrane"/>
    <property type="evidence" value="ECO:0007669"/>
    <property type="project" value="UniProtKB-SubCell"/>
</dbReference>
<dbReference type="Proteomes" id="UP000604046">
    <property type="component" value="Unassembled WGS sequence"/>
</dbReference>
<evidence type="ECO:0000256" key="7">
    <source>
        <dbReference type="SAM" id="MobiDB-lite"/>
    </source>
</evidence>
<gene>
    <name evidence="9" type="ORF">SNAT2548_LOCUS5465</name>
</gene>
<dbReference type="EMBL" id="CAJNDS010000348">
    <property type="protein sequence ID" value="CAE7196319.1"/>
    <property type="molecule type" value="Genomic_DNA"/>
</dbReference>
<evidence type="ECO:0000313" key="10">
    <source>
        <dbReference type="Proteomes" id="UP000604046"/>
    </source>
</evidence>
<feature type="region of interest" description="Disordered" evidence="7">
    <location>
        <begin position="226"/>
        <end position="264"/>
    </location>
</feature>
<comment type="caution">
    <text evidence="9">The sequence shown here is derived from an EMBL/GenBank/DDBJ whole genome shotgun (WGS) entry which is preliminary data.</text>
</comment>
<feature type="transmembrane region" description="Helical" evidence="8">
    <location>
        <begin position="307"/>
        <end position="327"/>
    </location>
</feature>
<dbReference type="Gene3D" id="2.40.50.140">
    <property type="entry name" value="Nucleic acid-binding proteins"/>
    <property type="match status" value="1"/>
</dbReference>
<evidence type="ECO:0000256" key="4">
    <source>
        <dbReference type="ARBA" id="ARBA00022989"/>
    </source>
</evidence>
<evidence type="ECO:0008006" key="11">
    <source>
        <dbReference type="Google" id="ProtNLM"/>
    </source>
</evidence>
<comment type="subcellular location">
    <subcellularLocation>
        <location evidence="1">Membrane</location>
        <topology evidence="1">Multi-pass membrane protein</topology>
    </subcellularLocation>
</comment>
<feature type="region of interest" description="Disordered" evidence="7">
    <location>
        <begin position="182"/>
        <end position="208"/>
    </location>
</feature>
<dbReference type="InterPro" id="IPR044770">
    <property type="entry name" value="MFS_spinster-like"/>
</dbReference>
<dbReference type="InterPro" id="IPR036259">
    <property type="entry name" value="MFS_trans_sf"/>
</dbReference>
<feature type="transmembrane region" description="Helical" evidence="8">
    <location>
        <begin position="755"/>
        <end position="777"/>
    </location>
</feature>
<dbReference type="SUPFAM" id="SSF103473">
    <property type="entry name" value="MFS general substrate transporter"/>
    <property type="match status" value="1"/>
</dbReference>
<proteinExistence type="inferred from homology"/>
<keyword evidence="5 8" id="KW-0472">Membrane</keyword>
<comment type="similarity">
    <text evidence="6">Belongs to the major facilitator superfamily. Spinster (TC 2.A.1.49) family.</text>
</comment>
<sequence>MEAKVILRGNDIMWALRRSGKTVTLSHARQLLAEGPPRFEGRIKWFSQLLKGPVVVSALPDSSKCSGKEKGFGKILPSAPSGQLEEALGLEFVFVHKSRFEGGPEGPHAQAVSEGSVVTYEVITSQVDGKPTACNVQVPSILCMSVSSCDEDSVQEEPVTGMKLLLSEEAFGALKRLQERRAASSSASSSSTEPSASTDLPSSPEASVLTVEQRLHQLRLALAAPEILEEPDHQETKKQRRRRSATEAVTMSSSSGSSRTSESKPQAQSTLYGLIGAVGIVEGADLVVLPALASSLQADLNLSQHDIALLVLVQALCLAVASPVWAALADSAAANRKTLMVLGAFLQGLFTCLLPAASSRVPLLVLGALNSLAKASLRPAGFGLIAEVTHEFRGSAFGLLFGALYLGIGLAFCVSPWLATRHFLGLEGWRLPVLSVGIVSILVSFIAVPTDRVPCQVQGMSHAPSLFGSGITDIFAMPPSAGPARMLFIGNSLTYWSGGLDSMFRSWGFDAHAETLPGATLARHWRSGNAKAKIHEGWDVVVLQDDLPEYKAPADEKRERWRVVCEHFLPVLSKFLEVVRATDAVPVVYMAHPYERLPSTRLRDICWAHKCAEESLGVCVAPGGLAHSLVGTVEELEELRDALLDDDLEHPSEEGLYLHALTIAAACFGREKLRDLQWAPPALSDECVEKFKQLACDSLDAWRTYPGPPSSDADTSGLVSLLLREPTREPPAVDEEQGIRAEFWRLQGYCKFPSFLLLFIQACIMCMPWALGFRHLFLRAYGFEDWRLNSLPSL</sequence>
<dbReference type="OrthoDB" id="422005at2759"/>
<feature type="compositionally biased region" description="Low complexity" evidence="7">
    <location>
        <begin position="183"/>
        <end position="197"/>
    </location>
</feature>
<evidence type="ECO:0000256" key="1">
    <source>
        <dbReference type="ARBA" id="ARBA00004141"/>
    </source>
</evidence>